<dbReference type="InterPro" id="IPR004360">
    <property type="entry name" value="Glyas_Fos-R_dOase_dom"/>
</dbReference>
<evidence type="ECO:0000259" key="1">
    <source>
        <dbReference type="PROSITE" id="PS51819"/>
    </source>
</evidence>
<accession>A0A964WT05</accession>
<dbReference type="PROSITE" id="PS51819">
    <property type="entry name" value="VOC"/>
    <property type="match status" value="1"/>
</dbReference>
<dbReference type="PANTHER" id="PTHR34109:SF1">
    <property type="entry name" value="VOC DOMAIN-CONTAINING PROTEIN"/>
    <property type="match status" value="1"/>
</dbReference>
<dbReference type="Gene3D" id="3.30.720.120">
    <property type="match status" value="1"/>
</dbReference>
<reference evidence="2" key="1">
    <citation type="submission" date="2019-03" db="EMBL/GenBank/DDBJ databases">
        <title>Afifella sp. nov., isolated from activated sludge.</title>
        <authorList>
            <person name="Li Q."/>
            <person name="Liu Y."/>
        </authorList>
    </citation>
    <scope>NUCLEOTIDE SEQUENCE</scope>
    <source>
        <strain evidence="2">L72</strain>
    </source>
</reference>
<evidence type="ECO:0000313" key="2">
    <source>
        <dbReference type="EMBL" id="MYZ47508.1"/>
    </source>
</evidence>
<dbReference type="OrthoDB" id="9806868at2"/>
<name>A0A964WT05_9HYPH</name>
<dbReference type="EMBL" id="SPKJ01000016">
    <property type="protein sequence ID" value="MYZ47508.1"/>
    <property type="molecule type" value="Genomic_DNA"/>
</dbReference>
<dbReference type="InterPro" id="IPR037523">
    <property type="entry name" value="VOC_core"/>
</dbReference>
<dbReference type="SUPFAM" id="SSF54593">
    <property type="entry name" value="Glyoxalase/Bleomycin resistance protein/Dihydroxybiphenyl dioxygenase"/>
    <property type="match status" value="1"/>
</dbReference>
<dbReference type="InterPro" id="IPR029068">
    <property type="entry name" value="Glyas_Bleomycin-R_OHBP_Dase"/>
</dbReference>
<comment type="caution">
    <text evidence="2">The sequence shown here is derived from an EMBL/GenBank/DDBJ whole genome shotgun (WGS) entry which is preliminary data.</text>
</comment>
<dbReference type="PANTHER" id="PTHR34109">
    <property type="entry name" value="BNAUNNG04460D PROTEIN-RELATED"/>
    <property type="match status" value="1"/>
</dbReference>
<gene>
    <name evidence="2" type="ORF">E4O86_07260</name>
</gene>
<sequence>MSYCPVMPAIRYRDAPAMIDFLCRAFGFERKAVYDGPDGTVAHAELTLGDAMIMLGSATQTPYGRLVEPAEPGRPVTMGLYVVVGNVDAHHDRAIAEGATLEIPLTDQSYGGRDYTCRDPEGQVWTFGTYAP</sequence>
<proteinExistence type="predicted"/>
<feature type="domain" description="VOC" evidence="1">
    <location>
        <begin position="2"/>
        <end position="130"/>
    </location>
</feature>
<keyword evidence="3" id="KW-1185">Reference proteome</keyword>
<dbReference type="Pfam" id="PF00903">
    <property type="entry name" value="Glyoxalase"/>
    <property type="match status" value="1"/>
</dbReference>
<protein>
    <submittedName>
        <fullName evidence="2">Glyoxalase</fullName>
    </submittedName>
</protein>
<dbReference type="AlphaFoldDB" id="A0A964WT05"/>
<dbReference type="Gene3D" id="3.30.720.110">
    <property type="match status" value="1"/>
</dbReference>
<organism evidence="2 3">
    <name type="scientific">Propylenella binzhouense</name>
    <dbReference type="NCBI Taxonomy" id="2555902"/>
    <lineage>
        <taxon>Bacteria</taxon>
        <taxon>Pseudomonadati</taxon>
        <taxon>Pseudomonadota</taxon>
        <taxon>Alphaproteobacteria</taxon>
        <taxon>Hyphomicrobiales</taxon>
        <taxon>Propylenellaceae</taxon>
        <taxon>Propylenella</taxon>
    </lineage>
</organism>
<dbReference type="RefSeq" id="WP_161139859.1">
    <property type="nucleotide sequence ID" value="NZ_SPKJ01000016.1"/>
</dbReference>
<dbReference type="Proteomes" id="UP000773614">
    <property type="component" value="Unassembled WGS sequence"/>
</dbReference>
<evidence type="ECO:0000313" key="3">
    <source>
        <dbReference type="Proteomes" id="UP000773614"/>
    </source>
</evidence>